<keyword evidence="1" id="KW-1133">Transmembrane helix</keyword>
<dbReference type="AlphaFoldDB" id="Q87NP0"/>
<organism evidence="2 3">
    <name type="scientific">Vibrio parahaemolyticus serotype O3:K6 (strain RIMD 2210633)</name>
    <dbReference type="NCBI Taxonomy" id="223926"/>
    <lineage>
        <taxon>Bacteria</taxon>
        <taxon>Pseudomonadati</taxon>
        <taxon>Pseudomonadota</taxon>
        <taxon>Gammaproteobacteria</taxon>
        <taxon>Vibrionales</taxon>
        <taxon>Vibrionaceae</taxon>
        <taxon>Vibrio</taxon>
    </lineage>
</organism>
<dbReference type="KEGG" id="vpa:VP1828"/>
<reference evidence="2 3" key="1">
    <citation type="journal article" date="2003" name="Lancet">
        <title>Genome sequence of Vibrio parahaemolyticus: a pathogenic mechanism distinct from that of V. cholerae.</title>
        <authorList>
            <person name="Makino K."/>
            <person name="Oshima K."/>
            <person name="Kurokawa K."/>
            <person name="Yokoyama K."/>
            <person name="Uda T."/>
            <person name="Tagomori K."/>
            <person name="Iijima Y."/>
            <person name="Najima M."/>
            <person name="Nakano M."/>
            <person name="Yamashita A."/>
            <person name="Kubota Y."/>
            <person name="Kimura S."/>
            <person name="Yasunaga T."/>
            <person name="Honda T."/>
            <person name="Shinagawa H."/>
            <person name="Hattori M."/>
            <person name="Iida T."/>
        </authorList>
    </citation>
    <scope>NUCLEOTIDE SEQUENCE [LARGE SCALE GENOMIC DNA]</scope>
    <source>
        <strain evidence="3">RIMD 2210633</strain>
    </source>
</reference>
<keyword evidence="1" id="KW-0472">Membrane</keyword>
<accession>Q87NP0</accession>
<feature type="transmembrane region" description="Helical" evidence="1">
    <location>
        <begin position="39"/>
        <end position="59"/>
    </location>
</feature>
<evidence type="ECO:0000313" key="2">
    <source>
        <dbReference type="EMBL" id="BAC60091.1"/>
    </source>
</evidence>
<dbReference type="eggNOG" id="ENOG5031PGW">
    <property type="taxonomic scope" value="Bacteria"/>
</dbReference>
<dbReference type="Proteomes" id="UP000002493">
    <property type="component" value="Chromosome 1"/>
</dbReference>
<name>Q87NP0_VIBPA</name>
<evidence type="ECO:0000313" key="3">
    <source>
        <dbReference type="Proteomes" id="UP000002493"/>
    </source>
</evidence>
<protein>
    <submittedName>
        <fullName evidence="2">Putative PnuC protein</fullName>
    </submittedName>
</protein>
<proteinExistence type="predicted"/>
<gene>
    <name evidence="2" type="ordered locus">VP1828</name>
</gene>
<dbReference type="HOGENOM" id="CLU_162752_0_0_6"/>
<feature type="transmembrane region" description="Helical" evidence="1">
    <location>
        <begin position="79"/>
        <end position="99"/>
    </location>
</feature>
<dbReference type="PATRIC" id="fig|223926.6.peg.1747"/>
<evidence type="ECO:0000256" key="1">
    <source>
        <dbReference type="SAM" id="Phobius"/>
    </source>
</evidence>
<sequence length="125" mass="14102">MAFLQCVGFSDYGGMRQHWHCVPHTLTGRYVLGGKMEYFQYYGIDWVAMVLTFLAIWQIGNKNKIGFILMMCGNTSWVAVGYLTGSVAMIIANIIFFSMNLRAIIKWSTPEKEPKVSVAEQSSTS</sequence>
<dbReference type="EMBL" id="BA000031">
    <property type="protein sequence ID" value="BAC60091.1"/>
    <property type="molecule type" value="Genomic_DNA"/>
</dbReference>
<keyword evidence="1" id="KW-0812">Transmembrane</keyword>